<dbReference type="InterPro" id="IPR029058">
    <property type="entry name" value="AB_hydrolase_fold"/>
</dbReference>
<organism evidence="3 4">
    <name type="scientific">Planococcus kocurii</name>
    <dbReference type="NCBI Taxonomy" id="1374"/>
    <lineage>
        <taxon>Bacteria</taxon>
        <taxon>Bacillati</taxon>
        <taxon>Bacillota</taxon>
        <taxon>Bacilli</taxon>
        <taxon>Bacillales</taxon>
        <taxon>Caryophanaceae</taxon>
        <taxon>Planococcus</taxon>
    </lineage>
</organism>
<keyword evidence="4" id="KW-1185">Reference proteome</keyword>
<dbReference type="InterPro" id="IPR050266">
    <property type="entry name" value="AB_hydrolase_sf"/>
</dbReference>
<evidence type="ECO:0000259" key="2">
    <source>
        <dbReference type="Pfam" id="PF00561"/>
    </source>
</evidence>
<dbReference type="PANTHER" id="PTHR43798:SF31">
    <property type="entry name" value="AB HYDROLASE SUPERFAMILY PROTEIN YCLE"/>
    <property type="match status" value="1"/>
</dbReference>
<evidence type="ECO:0000313" key="4">
    <source>
        <dbReference type="Proteomes" id="UP000065533"/>
    </source>
</evidence>
<dbReference type="Proteomes" id="UP000065533">
    <property type="component" value="Chromosome"/>
</dbReference>
<dbReference type="Pfam" id="PF00561">
    <property type="entry name" value="Abhydrolase_1"/>
    <property type="match status" value="1"/>
</dbReference>
<protein>
    <submittedName>
        <fullName evidence="3">Alpha/beta hydrolase</fullName>
    </submittedName>
</protein>
<evidence type="ECO:0000256" key="1">
    <source>
        <dbReference type="ARBA" id="ARBA00022801"/>
    </source>
</evidence>
<accession>A0ABM5WWN5</accession>
<feature type="domain" description="AB hydrolase-1" evidence="2">
    <location>
        <begin position="24"/>
        <end position="269"/>
    </location>
</feature>
<sequence>MQNYKITTQDGIANYYEYGDAKNPSIVCLHGLAGNGLYSFDELAFLLEENFHLIVVDSPGHGETSSFLNEDDYLFSNLATWLHQVIEKIISGSFYLMGHSWGADMALHFTRFYPEKIEGLIMLDGGFTFPQNQPEMTFEYVYKGWRNYMEQSVFANEEEISQEYLTYTNRWDSRKEKYAASLFKKRQDGNFELAASTFTVLAIIKAFFKEPFTEVYPFIKMPTLLLYAELPKSLNAARVTGIGQLRSNVENVSVIAIGGSSHMIQWDEPQQIAIIISKWIMGEGCAIFPPFTVI</sequence>
<dbReference type="SUPFAM" id="SSF53474">
    <property type="entry name" value="alpha/beta-Hydrolases"/>
    <property type="match status" value="1"/>
</dbReference>
<dbReference type="Gene3D" id="3.40.50.1820">
    <property type="entry name" value="alpha/beta hydrolase"/>
    <property type="match status" value="1"/>
</dbReference>
<gene>
    <name evidence="3" type="ORF">AUO94_08850</name>
</gene>
<dbReference type="PRINTS" id="PR00412">
    <property type="entry name" value="EPOXHYDRLASE"/>
</dbReference>
<evidence type="ECO:0000313" key="3">
    <source>
        <dbReference type="EMBL" id="ALS78755.1"/>
    </source>
</evidence>
<proteinExistence type="predicted"/>
<dbReference type="GO" id="GO:0016787">
    <property type="term" value="F:hydrolase activity"/>
    <property type="evidence" value="ECO:0007669"/>
    <property type="project" value="UniProtKB-KW"/>
</dbReference>
<dbReference type="EMBL" id="CP013661">
    <property type="protein sequence ID" value="ALS78755.1"/>
    <property type="molecule type" value="Genomic_DNA"/>
</dbReference>
<reference evidence="3" key="1">
    <citation type="submission" date="2016-01" db="EMBL/GenBank/DDBJ databases">
        <title>Complete genome of Planococcus kocurri type strain.</title>
        <authorList>
            <person name="See-Too W.S."/>
        </authorList>
    </citation>
    <scope>NUCLEOTIDE SEQUENCE [LARGE SCALE GENOMIC DNA]</scope>
    <source>
        <strain evidence="3">ATCC 43650</strain>
    </source>
</reference>
<dbReference type="InterPro" id="IPR000639">
    <property type="entry name" value="Epox_hydrolase-like"/>
</dbReference>
<dbReference type="RefSeq" id="WP_058385414.1">
    <property type="nucleotide sequence ID" value="NZ_CP013661.2"/>
</dbReference>
<dbReference type="PRINTS" id="PR00111">
    <property type="entry name" value="ABHYDROLASE"/>
</dbReference>
<name>A0ABM5WWN5_9BACL</name>
<keyword evidence="1 3" id="KW-0378">Hydrolase</keyword>
<dbReference type="InterPro" id="IPR000073">
    <property type="entry name" value="AB_hydrolase_1"/>
</dbReference>
<dbReference type="PANTHER" id="PTHR43798">
    <property type="entry name" value="MONOACYLGLYCEROL LIPASE"/>
    <property type="match status" value="1"/>
</dbReference>